<reference evidence="2" key="1">
    <citation type="journal article" date="2014" name="Nat. Genet.">
        <title>Genome and transcriptome of the porcine whipworm Trichuris suis.</title>
        <authorList>
            <person name="Jex A.R."/>
            <person name="Nejsum P."/>
            <person name="Schwarz E.M."/>
            <person name="Hu L."/>
            <person name="Young N.D."/>
            <person name="Hall R.S."/>
            <person name="Korhonen P.K."/>
            <person name="Liao S."/>
            <person name="Thamsborg S."/>
            <person name="Xia J."/>
            <person name="Xu P."/>
            <person name="Wang S."/>
            <person name="Scheerlinck J.P."/>
            <person name="Hofmann A."/>
            <person name="Sternberg P.W."/>
            <person name="Wang J."/>
            <person name="Gasser R.B."/>
        </authorList>
    </citation>
    <scope>NUCLEOTIDE SEQUENCE [LARGE SCALE GENOMIC DNA]</scope>
    <source>
        <strain evidence="2">DCEP-RM93F</strain>
    </source>
</reference>
<dbReference type="EMBL" id="KL367481">
    <property type="protein sequence ID" value="KFD71547.1"/>
    <property type="molecule type" value="Genomic_DNA"/>
</dbReference>
<organism evidence="2">
    <name type="scientific">Trichuris suis</name>
    <name type="common">pig whipworm</name>
    <dbReference type="NCBI Taxonomy" id="68888"/>
    <lineage>
        <taxon>Eukaryota</taxon>
        <taxon>Metazoa</taxon>
        <taxon>Ecdysozoa</taxon>
        <taxon>Nematoda</taxon>
        <taxon>Enoplea</taxon>
        <taxon>Dorylaimia</taxon>
        <taxon>Trichinellida</taxon>
        <taxon>Trichuridae</taxon>
        <taxon>Trichuris</taxon>
    </lineage>
</organism>
<feature type="region of interest" description="Disordered" evidence="1">
    <location>
        <begin position="92"/>
        <end position="126"/>
    </location>
</feature>
<evidence type="ECO:0000256" key="1">
    <source>
        <dbReference type="SAM" id="MobiDB-lite"/>
    </source>
</evidence>
<proteinExistence type="predicted"/>
<name>A0A085NQ01_9BILA</name>
<feature type="region of interest" description="Disordered" evidence="1">
    <location>
        <begin position="1"/>
        <end position="50"/>
    </location>
</feature>
<dbReference type="Proteomes" id="UP000030758">
    <property type="component" value="Unassembled WGS sequence"/>
</dbReference>
<gene>
    <name evidence="2" type="ORF">M514_13986</name>
</gene>
<accession>A0A085NQ01</accession>
<evidence type="ECO:0000313" key="2">
    <source>
        <dbReference type="EMBL" id="KFD71547.1"/>
    </source>
</evidence>
<sequence length="126" mass="14702">MGYSGAGDNAEQSNATEEEEFPPARFSELSGLASTCRSRMDVSTEEPMNVTENEEDVLLLLRKMVQSRNCWTEEYKEMQRSIFFFLERQPWTEDSNSRTYGEPEDEQQQQQKQQNEEKNEKEEEGG</sequence>
<protein>
    <submittedName>
        <fullName evidence="2">Uncharacterized protein</fullName>
    </submittedName>
</protein>
<dbReference type="AlphaFoldDB" id="A0A085NQ01"/>